<name>A0ABN7TVQ2_9BACL</name>
<keyword evidence="3" id="KW-1185">Reference proteome</keyword>
<feature type="chain" id="PRO_5045311706" description="Secreted protein" evidence="1">
    <location>
        <begin position="26"/>
        <end position="93"/>
    </location>
</feature>
<proteinExistence type="predicted"/>
<comment type="caution">
    <text evidence="2">The sequence shown here is derived from an EMBL/GenBank/DDBJ whole genome shotgun (WGS) entry which is preliminary data.</text>
</comment>
<gene>
    <name evidence="2" type="ORF">PAECIP111802_05129</name>
</gene>
<dbReference type="EMBL" id="CAJVCE010000017">
    <property type="protein sequence ID" value="CAG7652074.1"/>
    <property type="molecule type" value="Genomic_DNA"/>
</dbReference>
<sequence>MKTGKTKLFALLMGLSLMIPTAVGAAPVTGSADAPEASPVANLAVGQTDINGVTVPGVYLVTSESKVAFIPNGVGLVVINKDIALPFGAYYVN</sequence>
<feature type="signal peptide" evidence="1">
    <location>
        <begin position="1"/>
        <end position="25"/>
    </location>
</feature>
<evidence type="ECO:0008006" key="4">
    <source>
        <dbReference type="Google" id="ProtNLM"/>
    </source>
</evidence>
<reference evidence="2 3" key="1">
    <citation type="submission" date="2021-06" db="EMBL/GenBank/DDBJ databases">
        <authorList>
            <person name="Criscuolo A."/>
        </authorList>
    </citation>
    <scope>NUCLEOTIDE SEQUENCE [LARGE SCALE GENOMIC DNA]</scope>
    <source>
        <strain evidence="3">CIP 111802</strain>
    </source>
</reference>
<dbReference type="Proteomes" id="UP000730618">
    <property type="component" value="Unassembled WGS sequence"/>
</dbReference>
<protein>
    <recommendedName>
        <fullName evidence="4">Secreted protein</fullName>
    </recommendedName>
</protein>
<evidence type="ECO:0000313" key="3">
    <source>
        <dbReference type="Proteomes" id="UP000730618"/>
    </source>
</evidence>
<accession>A0ABN7TVQ2</accession>
<keyword evidence="1" id="KW-0732">Signal</keyword>
<evidence type="ECO:0000256" key="1">
    <source>
        <dbReference type="SAM" id="SignalP"/>
    </source>
</evidence>
<organism evidence="2 3">
    <name type="scientific">Paenibacillus allorhizosphaerae</name>
    <dbReference type="NCBI Taxonomy" id="2849866"/>
    <lineage>
        <taxon>Bacteria</taxon>
        <taxon>Bacillati</taxon>
        <taxon>Bacillota</taxon>
        <taxon>Bacilli</taxon>
        <taxon>Bacillales</taxon>
        <taxon>Paenibacillaceae</taxon>
        <taxon>Paenibacillus</taxon>
    </lineage>
</organism>
<evidence type="ECO:0000313" key="2">
    <source>
        <dbReference type="EMBL" id="CAG7652074.1"/>
    </source>
</evidence>